<proteinExistence type="inferred from homology"/>
<evidence type="ECO:0000256" key="1">
    <source>
        <dbReference type="ARBA" id="ARBA00008307"/>
    </source>
</evidence>
<reference evidence="4" key="1">
    <citation type="submission" date="2018-11" db="EMBL/GenBank/DDBJ databases">
        <authorList>
            <person name="Alioto T."/>
            <person name="Alioto T."/>
        </authorList>
    </citation>
    <scope>NUCLEOTIDE SEQUENCE</scope>
</reference>
<protein>
    <recommendedName>
        <fullName evidence="6">Mab-21-like HhH/H2TH-like domain-containing protein</fullName>
    </recommendedName>
</protein>
<dbReference type="Gene3D" id="1.10.1410.40">
    <property type="match status" value="1"/>
</dbReference>
<dbReference type="InterPro" id="IPR046903">
    <property type="entry name" value="Mab-21-like_nuc_Trfase"/>
</dbReference>
<feature type="domain" description="Mab-21-like nucleotidyltransferase" evidence="2">
    <location>
        <begin position="174"/>
        <end position="242"/>
    </location>
</feature>
<dbReference type="InterPro" id="IPR024810">
    <property type="entry name" value="MAB21L/cGLR"/>
</dbReference>
<keyword evidence="5" id="KW-1185">Reference proteome</keyword>
<evidence type="ECO:0008006" key="6">
    <source>
        <dbReference type="Google" id="ProtNLM"/>
    </source>
</evidence>
<dbReference type="InterPro" id="IPR046906">
    <property type="entry name" value="Mab-21_HhH/H2TH-like"/>
</dbReference>
<dbReference type="SMART" id="SM01265">
    <property type="entry name" value="Mab-21"/>
    <property type="match status" value="1"/>
</dbReference>
<comment type="similarity">
    <text evidence="1">Belongs to the mab-21 family.</text>
</comment>
<dbReference type="EMBL" id="UYJE01008115">
    <property type="protein sequence ID" value="VDI61221.1"/>
    <property type="molecule type" value="Genomic_DNA"/>
</dbReference>
<evidence type="ECO:0000313" key="5">
    <source>
        <dbReference type="Proteomes" id="UP000596742"/>
    </source>
</evidence>
<gene>
    <name evidence="4" type="ORF">MGAL_10B064010</name>
</gene>
<accession>A0A8B6GAA5</accession>
<dbReference type="PANTHER" id="PTHR10656:SF69">
    <property type="entry name" value="MAB-21-LIKE HHH_H2TH-LIKE DOMAIN-CONTAINING PROTEIN"/>
    <property type="match status" value="1"/>
</dbReference>
<dbReference type="OrthoDB" id="6120860at2759"/>
<feature type="domain" description="Mab-21-like HhH/H2TH-like" evidence="3">
    <location>
        <begin position="252"/>
        <end position="344"/>
    </location>
</feature>
<evidence type="ECO:0000259" key="3">
    <source>
        <dbReference type="Pfam" id="PF20266"/>
    </source>
</evidence>
<dbReference type="PANTHER" id="PTHR10656">
    <property type="entry name" value="CELL FATE DETERMINING PROTEIN MAB21-RELATED"/>
    <property type="match status" value="1"/>
</dbReference>
<organism evidence="4 5">
    <name type="scientific">Mytilus galloprovincialis</name>
    <name type="common">Mediterranean mussel</name>
    <dbReference type="NCBI Taxonomy" id="29158"/>
    <lineage>
        <taxon>Eukaryota</taxon>
        <taxon>Metazoa</taxon>
        <taxon>Spiralia</taxon>
        <taxon>Lophotrochozoa</taxon>
        <taxon>Mollusca</taxon>
        <taxon>Bivalvia</taxon>
        <taxon>Autobranchia</taxon>
        <taxon>Pteriomorphia</taxon>
        <taxon>Mytilida</taxon>
        <taxon>Mytiloidea</taxon>
        <taxon>Mytilidae</taxon>
        <taxon>Mytilinae</taxon>
        <taxon>Mytilus</taxon>
    </lineage>
</organism>
<dbReference type="Pfam" id="PF20266">
    <property type="entry name" value="Mab-21_C"/>
    <property type="match status" value="1"/>
</dbReference>
<dbReference type="Proteomes" id="UP000596742">
    <property type="component" value="Unassembled WGS sequence"/>
</dbReference>
<evidence type="ECO:0000313" key="4">
    <source>
        <dbReference type="EMBL" id="VDI61221.1"/>
    </source>
</evidence>
<dbReference type="Pfam" id="PF03281">
    <property type="entry name" value="Mab-21"/>
    <property type="match status" value="1"/>
</dbReference>
<dbReference type="AlphaFoldDB" id="A0A8B6GAA5"/>
<name>A0A8B6GAA5_MYTGA</name>
<comment type="caution">
    <text evidence="4">The sequence shown here is derived from an EMBL/GenBank/DDBJ whole genome shotgun (WGS) entry which is preliminary data.</text>
</comment>
<sequence length="365" mass="43065">MEESRRESLLFYKYLCHKIGTQVDVRTRRLSFIICDIHNNPLKRNAFKYFPEISSGSRAEGLNLSGSDVDIMLIDNRFEVYESENEAVQGREVNLIMDTEDTPHCFSKLRVLTNYNRIEDNNGRFKRFLHFEGPTSLLSSEMYKEHNLNRIRQVAPRFDTIHGPCISDYNERYDFAHCLKCAKWISQAQPWIHRTRATWPNAKNIEKIIKCGVLFVPIGSKGSSIENLQWRISFSVAEKILIFSFNHTQLLCYALLKIFLKDIIDSHEDLKGILCSYFLKTLMFWISEEYDLSIWTPCNIIPCFKLCLRRLLYCIKYSTLLHSFIPDNNLFYLRFNEQNKATLLNLLKDAIQPRYQMFLVIQNFE</sequence>
<evidence type="ECO:0000259" key="2">
    <source>
        <dbReference type="Pfam" id="PF03281"/>
    </source>
</evidence>